<dbReference type="EnsemblMetazoa" id="XM_003242056.4">
    <property type="protein sequence ID" value="XP_003242104.2"/>
    <property type="gene ID" value="LOC100573939"/>
</dbReference>
<accession>A0A8R1W4J5</accession>
<evidence type="ECO:0000256" key="1">
    <source>
        <dbReference type="SAM" id="MobiDB-lite"/>
    </source>
</evidence>
<dbReference type="RefSeq" id="XP_003242104.2">
    <property type="nucleotide sequence ID" value="XM_003242056.3"/>
</dbReference>
<dbReference type="KEGG" id="api:100573939"/>
<dbReference type="OrthoDB" id="6611169at2759"/>
<organism evidence="2 3">
    <name type="scientific">Acyrthosiphon pisum</name>
    <name type="common">Pea aphid</name>
    <dbReference type="NCBI Taxonomy" id="7029"/>
    <lineage>
        <taxon>Eukaryota</taxon>
        <taxon>Metazoa</taxon>
        <taxon>Ecdysozoa</taxon>
        <taxon>Arthropoda</taxon>
        <taxon>Hexapoda</taxon>
        <taxon>Insecta</taxon>
        <taxon>Pterygota</taxon>
        <taxon>Neoptera</taxon>
        <taxon>Paraneoptera</taxon>
        <taxon>Hemiptera</taxon>
        <taxon>Sternorrhyncha</taxon>
        <taxon>Aphidomorpha</taxon>
        <taxon>Aphidoidea</taxon>
        <taxon>Aphididae</taxon>
        <taxon>Macrosiphini</taxon>
        <taxon>Acyrthosiphon</taxon>
    </lineage>
</organism>
<dbReference type="Proteomes" id="UP000007819">
    <property type="component" value="Unassembled WGS sequence"/>
</dbReference>
<reference evidence="2" key="2">
    <citation type="submission" date="2022-06" db="UniProtKB">
        <authorList>
            <consortium name="EnsemblMetazoa"/>
        </authorList>
    </citation>
    <scope>IDENTIFICATION</scope>
</reference>
<sequence>MSSYTIVTDEGSSNEDQESSYSVKRVTPKTSKRKNVDESKASSSKKTKIGKQSESYKDTFMDLISKGKFENDVLNTITMKEGNSSYTFKCPVAPHCEDYYVIQHYKINTIQNIPSDERWKHAEASIKIHTSSRDTKDSNISNKINDVLREILDRVSADPKKKIIKNTKK</sequence>
<feature type="region of interest" description="Disordered" evidence="1">
    <location>
        <begin position="1"/>
        <end position="51"/>
    </location>
</feature>
<keyword evidence="3" id="KW-1185">Reference proteome</keyword>
<name>A0A8R1W4J5_ACYPI</name>
<dbReference type="GeneID" id="100573939"/>
<reference evidence="3" key="1">
    <citation type="submission" date="2010-06" db="EMBL/GenBank/DDBJ databases">
        <authorList>
            <person name="Jiang H."/>
            <person name="Abraham K."/>
            <person name="Ali S."/>
            <person name="Alsbrooks S.L."/>
            <person name="Anim B.N."/>
            <person name="Anosike U.S."/>
            <person name="Attaway T."/>
            <person name="Bandaranaike D.P."/>
            <person name="Battles P.K."/>
            <person name="Bell S.N."/>
            <person name="Bell A.V."/>
            <person name="Beltran B."/>
            <person name="Bickham C."/>
            <person name="Bustamante Y."/>
            <person name="Caleb T."/>
            <person name="Canada A."/>
            <person name="Cardenas V."/>
            <person name="Carter K."/>
            <person name="Chacko J."/>
            <person name="Chandrabose M.N."/>
            <person name="Chavez D."/>
            <person name="Chavez A."/>
            <person name="Chen L."/>
            <person name="Chu H.-S."/>
            <person name="Claassen K.J."/>
            <person name="Cockrell R."/>
            <person name="Collins M."/>
            <person name="Cooper J.A."/>
            <person name="Cree A."/>
            <person name="Curry S.M."/>
            <person name="Da Y."/>
            <person name="Dao M.D."/>
            <person name="Das B."/>
            <person name="Davila M.-L."/>
            <person name="Davy-Carroll L."/>
            <person name="Denson S."/>
            <person name="Dinh H."/>
            <person name="Ebong V.E."/>
            <person name="Edwards J.R."/>
            <person name="Egan A."/>
            <person name="El-Daye J."/>
            <person name="Escobedo L."/>
            <person name="Fernandez S."/>
            <person name="Fernando P.R."/>
            <person name="Flagg N."/>
            <person name="Forbes L.D."/>
            <person name="Fowler R.G."/>
            <person name="Fu Q."/>
            <person name="Gabisi R.A."/>
            <person name="Ganer J."/>
            <person name="Garbino Pronczuk A."/>
            <person name="Garcia R.M."/>
            <person name="Garner T."/>
            <person name="Garrett T.E."/>
            <person name="Gonzalez D.A."/>
            <person name="Hamid H."/>
            <person name="Hawkins E.S."/>
            <person name="Hirani K."/>
            <person name="Hogues M.E."/>
            <person name="Hollins B."/>
            <person name="Hsiao C.-H."/>
            <person name="Jabil R."/>
            <person name="James M.L."/>
            <person name="Jhangiani S.N."/>
            <person name="Johnson B."/>
            <person name="Johnson Q."/>
            <person name="Joshi V."/>
            <person name="Kalu J.B."/>
            <person name="Kam C."/>
            <person name="Kashfia A."/>
            <person name="Keebler J."/>
            <person name="Kisamo H."/>
            <person name="Kovar C.L."/>
            <person name="Lago L.A."/>
            <person name="Lai C.-Y."/>
            <person name="Laidlaw J."/>
            <person name="Lara F."/>
            <person name="Le T.-K."/>
            <person name="Lee S.L."/>
            <person name="Legall F.H."/>
            <person name="Lemon S.J."/>
            <person name="Lewis L.R."/>
            <person name="Li B."/>
            <person name="Liu Y."/>
            <person name="Liu Y.-S."/>
            <person name="Lopez J."/>
            <person name="Lozado R.J."/>
            <person name="Lu J."/>
            <person name="Madu R.C."/>
            <person name="Maheshwari M."/>
            <person name="Maheshwari R."/>
            <person name="Malloy K."/>
            <person name="Martinez E."/>
            <person name="Mathew T."/>
            <person name="Mercado I.C."/>
            <person name="Mercado C."/>
            <person name="Meyer B."/>
            <person name="Montgomery K."/>
            <person name="Morgan M.B."/>
            <person name="Munidasa M."/>
            <person name="Nazareth L.V."/>
            <person name="Nelson J."/>
            <person name="Ng B.M."/>
            <person name="Nguyen N.B."/>
            <person name="Nguyen P.Q."/>
            <person name="Nguyen T."/>
            <person name="Obregon M."/>
            <person name="Okwuonu G.O."/>
            <person name="Onwere C.G."/>
            <person name="Orozco G."/>
            <person name="Parra A."/>
            <person name="Patel S."/>
            <person name="Patil S."/>
            <person name="Perez A."/>
            <person name="Perez Y."/>
            <person name="Pham C."/>
            <person name="Primus E.L."/>
            <person name="Pu L.-L."/>
            <person name="Puazo M."/>
            <person name="Qin X."/>
            <person name="Quiroz J.B."/>
            <person name="Reese J."/>
            <person name="Richards S."/>
            <person name="Rives C.M."/>
            <person name="Robberts R."/>
            <person name="Ruiz S.J."/>
            <person name="Ruiz M.J."/>
            <person name="Santibanez J."/>
            <person name="Schneider B.W."/>
            <person name="Sisson I."/>
            <person name="Smith M."/>
            <person name="Sodergren E."/>
            <person name="Song X.-Z."/>
            <person name="Song B.B."/>
            <person name="Summersgill H."/>
            <person name="Thelus R."/>
            <person name="Thornton R.D."/>
            <person name="Trejos Z.Y."/>
            <person name="Usmani K."/>
            <person name="Vattathil S."/>
            <person name="Villasana D."/>
            <person name="Walker D.L."/>
            <person name="Wang S."/>
            <person name="Wang K."/>
            <person name="White C.S."/>
            <person name="Williams A.C."/>
            <person name="Williamson J."/>
            <person name="Wilson K."/>
            <person name="Woghiren I.O."/>
            <person name="Woodworth J.R."/>
            <person name="Worley K.C."/>
            <person name="Wright R.A."/>
            <person name="Wu W."/>
            <person name="Young L."/>
            <person name="Zhang L."/>
            <person name="Zhang J."/>
            <person name="Zhu Y."/>
            <person name="Muzny D.M."/>
            <person name="Weinstock G."/>
            <person name="Gibbs R.A."/>
        </authorList>
    </citation>
    <scope>NUCLEOTIDE SEQUENCE [LARGE SCALE GENOMIC DNA]</scope>
    <source>
        <strain evidence="3">LSR1</strain>
    </source>
</reference>
<evidence type="ECO:0000313" key="2">
    <source>
        <dbReference type="EnsemblMetazoa" id="XP_003242104.2"/>
    </source>
</evidence>
<dbReference type="AlphaFoldDB" id="A0A8R1W4J5"/>
<proteinExistence type="predicted"/>
<protein>
    <submittedName>
        <fullName evidence="2">Uncharacterized protein</fullName>
    </submittedName>
</protein>
<evidence type="ECO:0000313" key="3">
    <source>
        <dbReference type="Proteomes" id="UP000007819"/>
    </source>
</evidence>